<dbReference type="RefSeq" id="WP_273446881.1">
    <property type="nucleotide sequence ID" value="NZ_CALUGK010000006.1"/>
</dbReference>
<dbReference type="GO" id="GO:0005737">
    <property type="term" value="C:cytoplasm"/>
    <property type="evidence" value="ECO:0007669"/>
    <property type="project" value="UniProtKB-SubCell"/>
</dbReference>
<dbReference type="SUPFAM" id="SSF55469">
    <property type="entry name" value="FMN-dependent nitroreductase-like"/>
    <property type="match status" value="1"/>
</dbReference>
<evidence type="ECO:0000313" key="6">
    <source>
        <dbReference type="Proteomes" id="UP000697330"/>
    </source>
</evidence>
<dbReference type="AlphaFoldDB" id="A0A921GHF3"/>
<gene>
    <name evidence="5" type="ORF">K8U72_10975</name>
</gene>
<dbReference type="GO" id="GO:0016491">
    <property type="term" value="F:oxidoreductase activity"/>
    <property type="evidence" value="ECO:0007669"/>
    <property type="project" value="UniProtKB-KW"/>
</dbReference>
<reference evidence="5" key="1">
    <citation type="journal article" date="2021" name="PeerJ">
        <title>Extensive microbial diversity within the chicken gut microbiome revealed by metagenomics and culture.</title>
        <authorList>
            <person name="Gilroy R."/>
            <person name="Ravi A."/>
            <person name="Getino M."/>
            <person name="Pursley I."/>
            <person name="Horton D.L."/>
            <person name="Alikhan N.F."/>
            <person name="Baker D."/>
            <person name="Gharbi K."/>
            <person name="Hall N."/>
            <person name="Watson M."/>
            <person name="Adriaenssens E.M."/>
            <person name="Foster-Nyarko E."/>
            <person name="Jarju S."/>
            <person name="Secka A."/>
            <person name="Antonio M."/>
            <person name="Oren A."/>
            <person name="Chaudhuri R.R."/>
            <person name="La Ragione R."/>
            <person name="Hildebrand F."/>
            <person name="Pallen M.J."/>
        </authorList>
    </citation>
    <scope>NUCLEOTIDE SEQUENCE</scope>
    <source>
        <strain evidence="5">CHK124-7917</strain>
    </source>
</reference>
<comment type="caution">
    <text evidence="5">The sequence shown here is derived from an EMBL/GenBank/DDBJ whole genome shotgun (WGS) entry which is preliminary data.</text>
</comment>
<feature type="domain" description="Nitroreductase" evidence="4">
    <location>
        <begin position="7"/>
        <end position="176"/>
    </location>
</feature>
<dbReference type="Proteomes" id="UP000697330">
    <property type="component" value="Unassembled WGS sequence"/>
</dbReference>
<sequence length="198" mass="21509">MSYLDIINRRRSVYALSDRLPISEDELVRTVEDVVVATPSPFNVQSGRAVVLLGAQHRALWDEIVRPTLEAIVPAESFAPTAEKLAGFAAGAGTVLFFENRPAVEDLKARFPTYAAAFDGFAEHALGMIEVNVWNALAEKGVGASLQHYNPLIDDAVKARWGIPAQWALASQMVFGGIAAPMAPIDKLPASERVRVIR</sequence>
<evidence type="ECO:0000256" key="2">
    <source>
        <dbReference type="ARBA" id="ARBA00022490"/>
    </source>
</evidence>
<dbReference type="GO" id="GO:0034599">
    <property type="term" value="P:cellular response to oxidative stress"/>
    <property type="evidence" value="ECO:0007669"/>
    <property type="project" value="InterPro"/>
</dbReference>
<reference evidence="5" key="2">
    <citation type="submission" date="2021-09" db="EMBL/GenBank/DDBJ databases">
        <authorList>
            <person name="Gilroy R."/>
        </authorList>
    </citation>
    <scope>NUCLEOTIDE SEQUENCE</scope>
    <source>
        <strain evidence="5">CHK124-7917</strain>
    </source>
</reference>
<dbReference type="EMBL" id="DYWQ01000167">
    <property type="protein sequence ID" value="HJF46280.1"/>
    <property type="molecule type" value="Genomic_DNA"/>
</dbReference>
<dbReference type="InterPro" id="IPR029479">
    <property type="entry name" value="Nitroreductase"/>
</dbReference>
<protein>
    <submittedName>
        <fullName evidence="5">Nitroreductase family protein</fullName>
    </submittedName>
</protein>
<evidence type="ECO:0000256" key="3">
    <source>
        <dbReference type="ARBA" id="ARBA00023002"/>
    </source>
</evidence>
<organism evidence="5 6">
    <name type="scientific">Thermophilibacter provencensis</name>
    <dbReference type="NCBI Taxonomy" id="1852386"/>
    <lineage>
        <taxon>Bacteria</taxon>
        <taxon>Bacillati</taxon>
        <taxon>Actinomycetota</taxon>
        <taxon>Coriobacteriia</taxon>
        <taxon>Coriobacteriales</taxon>
        <taxon>Atopobiaceae</taxon>
        <taxon>Thermophilibacter</taxon>
    </lineage>
</organism>
<proteinExistence type="predicted"/>
<dbReference type="PANTHER" id="PTHR43035">
    <property type="entry name" value="FATTY ACID REPRESSION MUTANT PROTEIN 2-RELATED"/>
    <property type="match status" value="1"/>
</dbReference>
<dbReference type="InterPro" id="IPR000415">
    <property type="entry name" value="Nitroreductase-like"/>
</dbReference>
<name>A0A921GHF3_9ACTN</name>
<dbReference type="Gene3D" id="3.40.109.10">
    <property type="entry name" value="NADH Oxidase"/>
    <property type="match status" value="1"/>
</dbReference>
<comment type="subcellular location">
    <subcellularLocation>
        <location evidence="1">Cytoplasm</location>
    </subcellularLocation>
</comment>
<dbReference type="PANTHER" id="PTHR43035:SF1">
    <property type="entry name" value="FATTY ACID REPRESSION MUTANT PROTEIN 2-RELATED"/>
    <property type="match status" value="1"/>
</dbReference>
<dbReference type="FunFam" id="3.40.109.10:FF:000001">
    <property type="entry name" value="Nitroreductase family"/>
    <property type="match status" value="1"/>
</dbReference>
<evidence type="ECO:0000313" key="5">
    <source>
        <dbReference type="EMBL" id="HJF46280.1"/>
    </source>
</evidence>
<dbReference type="InterPro" id="IPR033877">
    <property type="entry name" value="Frm2/Hbn1"/>
</dbReference>
<evidence type="ECO:0000256" key="1">
    <source>
        <dbReference type="ARBA" id="ARBA00004496"/>
    </source>
</evidence>
<accession>A0A921GHF3</accession>
<keyword evidence="3" id="KW-0560">Oxidoreductase</keyword>
<dbReference type="CDD" id="cd02140">
    <property type="entry name" value="Frm2-like"/>
    <property type="match status" value="1"/>
</dbReference>
<dbReference type="Pfam" id="PF00881">
    <property type="entry name" value="Nitroreductase"/>
    <property type="match status" value="1"/>
</dbReference>
<evidence type="ECO:0000259" key="4">
    <source>
        <dbReference type="Pfam" id="PF00881"/>
    </source>
</evidence>
<keyword evidence="2" id="KW-0963">Cytoplasm</keyword>